<dbReference type="FunFam" id="3.30.70.270:FF:000001">
    <property type="entry name" value="Diguanylate cyclase domain protein"/>
    <property type="match status" value="1"/>
</dbReference>
<feature type="domain" description="GGDEF" evidence="3">
    <location>
        <begin position="208"/>
        <end position="337"/>
    </location>
</feature>
<dbReference type="NCBIfam" id="TIGR00254">
    <property type="entry name" value="GGDEF"/>
    <property type="match status" value="1"/>
</dbReference>
<comment type="catalytic activity">
    <reaction evidence="2">
        <text>2 GTP = 3',3'-c-di-GMP + 2 diphosphate</text>
        <dbReference type="Rhea" id="RHEA:24898"/>
        <dbReference type="ChEBI" id="CHEBI:33019"/>
        <dbReference type="ChEBI" id="CHEBI:37565"/>
        <dbReference type="ChEBI" id="CHEBI:58805"/>
        <dbReference type="EC" id="2.7.7.65"/>
    </reaction>
</comment>
<dbReference type="Gene3D" id="3.30.70.270">
    <property type="match status" value="1"/>
</dbReference>
<dbReference type="PANTHER" id="PTHR45138:SF9">
    <property type="entry name" value="DIGUANYLATE CYCLASE DGCM-RELATED"/>
    <property type="match status" value="1"/>
</dbReference>
<dbReference type="Proteomes" id="UP000504844">
    <property type="component" value="Chromosome"/>
</dbReference>
<dbReference type="SUPFAM" id="SSF55073">
    <property type="entry name" value="Nucleotide cyclase"/>
    <property type="match status" value="1"/>
</dbReference>
<proteinExistence type="predicted"/>
<dbReference type="InterPro" id="IPR029787">
    <property type="entry name" value="Nucleotide_cyclase"/>
</dbReference>
<reference evidence="4 5" key="1">
    <citation type="submission" date="2020-05" db="EMBL/GenBank/DDBJ databases">
        <title>Complete genome sequence of Deefgea sp. D17.</title>
        <authorList>
            <person name="Bae J.-W."/>
            <person name="Han J.E."/>
        </authorList>
    </citation>
    <scope>NUCLEOTIDE SEQUENCE [LARGE SCALE GENOMIC DNA]</scope>
    <source>
        <strain evidence="4 5">D17</strain>
    </source>
</reference>
<keyword evidence="5" id="KW-1185">Reference proteome</keyword>
<dbReference type="InterPro" id="IPR050469">
    <property type="entry name" value="Diguanylate_Cyclase"/>
</dbReference>
<dbReference type="EMBL" id="CP054143">
    <property type="protein sequence ID" value="QKJ66765.1"/>
    <property type="molecule type" value="Genomic_DNA"/>
</dbReference>
<gene>
    <name evidence="4" type="ORF">HQN60_08650</name>
</gene>
<dbReference type="InterPro" id="IPR043128">
    <property type="entry name" value="Rev_trsase/Diguanyl_cyclase"/>
</dbReference>
<accession>A0A6M8SNK7</accession>
<dbReference type="GO" id="GO:0052621">
    <property type="term" value="F:diguanylate cyclase activity"/>
    <property type="evidence" value="ECO:0007669"/>
    <property type="project" value="UniProtKB-EC"/>
</dbReference>
<evidence type="ECO:0000256" key="2">
    <source>
        <dbReference type="ARBA" id="ARBA00034247"/>
    </source>
</evidence>
<evidence type="ECO:0000259" key="3">
    <source>
        <dbReference type="PROSITE" id="PS50887"/>
    </source>
</evidence>
<organism evidence="4 5">
    <name type="scientific">Deefgea piscis</name>
    <dbReference type="NCBI Taxonomy" id="2739061"/>
    <lineage>
        <taxon>Bacteria</taxon>
        <taxon>Pseudomonadati</taxon>
        <taxon>Pseudomonadota</taxon>
        <taxon>Betaproteobacteria</taxon>
        <taxon>Neisseriales</taxon>
        <taxon>Chitinibacteraceae</taxon>
        <taxon>Deefgea</taxon>
    </lineage>
</organism>
<sequence>MLQAPTTMLNALAALTSLHDRDALSLSLCITLQEIFDFTQLDLYHYRAAPLQTDCAWQIKHTIHLQDGQMSQSWHWHDHEILSNLSPELDPLITQALSSSEASVLSADGYRVVRCLYSANQPQLLIDCRNTTTLSAKDLHVLHGMTRIYENHSTLLDYGQTDSLTGLLNRKTLEQQFFKVMAHQKNLNNLDLSSADIECERRSHPDNEVYFLAVMDIDHFKRINDQFGHIYGDEVLLLIAQLMKASFRSEDHLFRFGGEEFVIMIGPQSEYSALQAVERFRERVAQFDFPQVGQVTISIGITQLLDFEILSTVLGRADEALYQAKDQGRNRVVSAAIDASSIKAHSPNNGSIELF</sequence>
<evidence type="ECO:0000313" key="5">
    <source>
        <dbReference type="Proteomes" id="UP000504844"/>
    </source>
</evidence>
<dbReference type="GO" id="GO:1902201">
    <property type="term" value="P:negative regulation of bacterial-type flagellum-dependent cell motility"/>
    <property type="evidence" value="ECO:0007669"/>
    <property type="project" value="TreeGrafter"/>
</dbReference>
<dbReference type="AlphaFoldDB" id="A0A6M8SNK7"/>
<dbReference type="SMART" id="SM00267">
    <property type="entry name" value="GGDEF"/>
    <property type="match status" value="1"/>
</dbReference>
<dbReference type="GO" id="GO:0043709">
    <property type="term" value="P:cell adhesion involved in single-species biofilm formation"/>
    <property type="evidence" value="ECO:0007669"/>
    <property type="project" value="TreeGrafter"/>
</dbReference>
<protein>
    <recommendedName>
        <fullName evidence="1">diguanylate cyclase</fullName>
        <ecNumber evidence="1">2.7.7.65</ecNumber>
    </recommendedName>
</protein>
<evidence type="ECO:0000313" key="4">
    <source>
        <dbReference type="EMBL" id="QKJ66765.1"/>
    </source>
</evidence>
<dbReference type="InterPro" id="IPR000160">
    <property type="entry name" value="GGDEF_dom"/>
</dbReference>
<name>A0A6M8SNK7_9NEIS</name>
<evidence type="ECO:0000256" key="1">
    <source>
        <dbReference type="ARBA" id="ARBA00012528"/>
    </source>
</evidence>
<dbReference type="Pfam" id="PF00990">
    <property type="entry name" value="GGDEF"/>
    <property type="match status" value="1"/>
</dbReference>
<dbReference type="GO" id="GO:0005886">
    <property type="term" value="C:plasma membrane"/>
    <property type="evidence" value="ECO:0007669"/>
    <property type="project" value="TreeGrafter"/>
</dbReference>
<dbReference type="PANTHER" id="PTHR45138">
    <property type="entry name" value="REGULATORY COMPONENTS OF SENSORY TRANSDUCTION SYSTEM"/>
    <property type="match status" value="1"/>
</dbReference>
<dbReference type="KEGG" id="dee:HQN60_08650"/>
<dbReference type="RefSeq" id="WP_173533269.1">
    <property type="nucleotide sequence ID" value="NZ_CP054143.1"/>
</dbReference>
<dbReference type="PROSITE" id="PS50887">
    <property type="entry name" value="GGDEF"/>
    <property type="match status" value="1"/>
</dbReference>
<dbReference type="EC" id="2.7.7.65" evidence="1"/>
<dbReference type="CDD" id="cd01949">
    <property type="entry name" value="GGDEF"/>
    <property type="match status" value="1"/>
</dbReference>